<dbReference type="InterPro" id="IPR036188">
    <property type="entry name" value="FAD/NAD-bd_sf"/>
</dbReference>
<dbReference type="EMBL" id="OU503051">
    <property type="protein sequence ID" value="CAI9778201.1"/>
    <property type="molecule type" value="Genomic_DNA"/>
</dbReference>
<dbReference type="PANTHER" id="PTHR11787:SF8">
    <property type="entry name" value="RAB GDP DISSOCIATION INHIBITOR"/>
    <property type="match status" value="1"/>
</dbReference>
<dbReference type="GO" id="GO:0005093">
    <property type="term" value="F:Rab GDP-dissociation inhibitor activity"/>
    <property type="evidence" value="ECO:0007669"/>
    <property type="project" value="InterPro"/>
</dbReference>
<accession>A0AAD1ZYZ9</accession>
<dbReference type="Pfam" id="PF00996">
    <property type="entry name" value="GDI"/>
    <property type="match status" value="1"/>
</dbReference>
<reference evidence="3" key="1">
    <citation type="submission" date="2023-05" db="EMBL/GenBank/DDBJ databases">
        <authorList>
            <person name="Huff M."/>
        </authorList>
    </citation>
    <scope>NUCLEOTIDE SEQUENCE</scope>
</reference>
<evidence type="ECO:0000256" key="1">
    <source>
        <dbReference type="ARBA" id="ARBA00005593"/>
    </source>
</evidence>
<sequence length="431" mass="48221">MGNTAIQSNDPFKIGICLSSEFTDLVLDKNFADQMASVFSKGKKGVIMWKLVVSAIFQVLHMDRNDYYGGESTSLNLVQLWKRFRGSDKPPAHLGSSRDYNVDMIPKFIMANGALVRVLIHTDVTKYLYFKAVDGSYVYNKGKVHKVPATDMEALKSPLMGLFEKRRASKFIKFVQDYDEKNPETHEGLDLTRVTTRELIVKYALGDNTVDLYAESLARFAGGSPYIYPLYGLGELPQAFARLSAVYGGTYMLNKSECKERISNNEKVICDPSYLPNKVRKVGKVARAIAIMSHPIPNTNNSHSVQVILPQKQLGRKSDMYLFCCSYSHNVAPKGKFIAFVSTEAETDQPEIELKPGIDLLGPADEIFFETYDRYEPVNEPSLDNCFVSTSYDATTHFESTVLDVLNMYTMITGKVLNLNVDLSAASAAEE</sequence>
<dbReference type="GO" id="GO:0016192">
    <property type="term" value="P:vesicle-mediated transport"/>
    <property type="evidence" value="ECO:0007669"/>
    <property type="project" value="TreeGrafter"/>
</dbReference>
<dbReference type="SUPFAM" id="SSF51905">
    <property type="entry name" value="FAD/NAD(P)-binding domain"/>
    <property type="match status" value="2"/>
</dbReference>
<keyword evidence="4" id="KW-1185">Reference proteome</keyword>
<comment type="similarity">
    <text evidence="1 2">Belongs to the Rab GDI family.</text>
</comment>
<gene>
    <name evidence="3" type="ORF">FPE_LOCUS25631</name>
</gene>
<evidence type="ECO:0000256" key="2">
    <source>
        <dbReference type="RuleBase" id="RU363124"/>
    </source>
</evidence>
<dbReference type="AlphaFoldDB" id="A0AAD1ZYZ9"/>
<dbReference type="GO" id="GO:0015031">
    <property type="term" value="P:protein transport"/>
    <property type="evidence" value="ECO:0007669"/>
    <property type="project" value="InterPro"/>
</dbReference>
<dbReference type="InterPro" id="IPR000806">
    <property type="entry name" value="RabGDI"/>
</dbReference>
<dbReference type="PRINTS" id="PR00892">
    <property type="entry name" value="RABGDI"/>
</dbReference>
<organism evidence="3 4">
    <name type="scientific">Fraxinus pennsylvanica</name>
    <dbReference type="NCBI Taxonomy" id="56036"/>
    <lineage>
        <taxon>Eukaryota</taxon>
        <taxon>Viridiplantae</taxon>
        <taxon>Streptophyta</taxon>
        <taxon>Embryophyta</taxon>
        <taxon>Tracheophyta</taxon>
        <taxon>Spermatophyta</taxon>
        <taxon>Magnoliopsida</taxon>
        <taxon>eudicotyledons</taxon>
        <taxon>Gunneridae</taxon>
        <taxon>Pentapetalae</taxon>
        <taxon>asterids</taxon>
        <taxon>lamiids</taxon>
        <taxon>Lamiales</taxon>
        <taxon>Oleaceae</taxon>
        <taxon>Oleeae</taxon>
        <taxon>Fraxinus</taxon>
    </lineage>
</organism>
<protein>
    <recommendedName>
        <fullName evidence="2">Guanosine nucleotide diphosphate dissociation inhibitor</fullName>
    </recommendedName>
</protein>
<proteinExistence type="inferred from homology"/>
<dbReference type="Gene3D" id="3.30.519.10">
    <property type="entry name" value="Guanine Nucleotide Dissociation Inhibitor, domain 2"/>
    <property type="match status" value="2"/>
</dbReference>
<dbReference type="GO" id="GO:0007264">
    <property type="term" value="P:small GTPase-mediated signal transduction"/>
    <property type="evidence" value="ECO:0007669"/>
    <property type="project" value="InterPro"/>
</dbReference>
<dbReference type="InterPro" id="IPR018203">
    <property type="entry name" value="GDP_dissociation_inhibitor"/>
</dbReference>
<dbReference type="PANTHER" id="PTHR11787">
    <property type="entry name" value="RAB GDP-DISSOCIATION INHIBITOR"/>
    <property type="match status" value="1"/>
</dbReference>
<evidence type="ECO:0000313" key="4">
    <source>
        <dbReference type="Proteomes" id="UP000834106"/>
    </source>
</evidence>
<dbReference type="Proteomes" id="UP000834106">
    <property type="component" value="Chromosome 16"/>
</dbReference>
<evidence type="ECO:0000313" key="3">
    <source>
        <dbReference type="EMBL" id="CAI9778201.1"/>
    </source>
</evidence>
<name>A0AAD1ZYZ9_9LAMI</name>
<dbReference type="PRINTS" id="PR00891">
    <property type="entry name" value="RABGDIREP"/>
</dbReference>
<dbReference type="SUPFAM" id="SSF54373">
    <property type="entry name" value="FAD-linked reductases, C-terminal domain"/>
    <property type="match status" value="1"/>
</dbReference>
<dbReference type="FunFam" id="3.30.519.10:FF:000015">
    <property type="entry name" value="Guanosine nucleotide diphosphate dissociation inhibitor"/>
    <property type="match status" value="1"/>
</dbReference>
<dbReference type="GO" id="GO:0005737">
    <property type="term" value="C:cytoplasm"/>
    <property type="evidence" value="ECO:0007669"/>
    <property type="project" value="TreeGrafter"/>
</dbReference>
<dbReference type="Gene3D" id="3.50.50.60">
    <property type="entry name" value="FAD/NAD(P)-binding domain"/>
    <property type="match status" value="1"/>
</dbReference>